<dbReference type="RefSeq" id="WP_235310556.1">
    <property type="nucleotide sequence ID" value="NZ_JAKGAS010000001.1"/>
</dbReference>
<sequence length="189" mass="21099">MQDLKISRRVFIGAAMYLVSAPIFASSLIKSNKLLKIETSGQFYSALELTVLTDVAEIMIPKTTTPGATDAHVVNILDGLMLTWAGAKTKLQFKTTIEQIQTLANDTHGTSYADLPLNLRQQLIEELDLAAFNNKQTTLSANYRRLKEMIFHIYYTSEQANPDFKLIPGSYHGNLSKQDLNKINSGFLI</sequence>
<dbReference type="Pfam" id="PF13618">
    <property type="entry name" value="Gluconate_2-dh3"/>
    <property type="match status" value="1"/>
</dbReference>
<keyword evidence="2" id="KW-1185">Reference proteome</keyword>
<dbReference type="InterPro" id="IPR027056">
    <property type="entry name" value="Gluconate_2DH_su3"/>
</dbReference>
<dbReference type="EMBL" id="JAKGAS010000001">
    <property type="protein sequence ID" value="MCF2947044.1"/>
    <property type="molecule type" value="Genomic_DNA"/>
</dbReference>
<organism evidence="1 2">
    <name type="scientific">Paraglaciecola algarum</name>
    <dbReference type="NCBI Taxonomy" id="3050085"/>
    <lineage>
        <taxon>Bacteria</taxon>
        <taxon>Pseudomonadati</taxon>
        <taxon>Pseudomonadota</taxon>
        <taxon>Gammaproteobacteria</taxon>
        <taxon>Alteromonadales</taxon>
        <taxon>Alteromonadaceae</taxon>
        <taxon>Paraglaciecola</taxon>
    </lineage>
</organism>
<reference evidence="1 2" key="1">
    <citation type="submission" date="2022-01" db="EMBL/GenBank/DDBJ databases">
        <title>Paraglaciecola sp. G1-23.</title>
        <authorList>
            <person name="Jin M.S."/>
            <person name="Han D.M."/>
            <person name="Kim H.M."/>
            <person name="Jeon C.O."/>
        </authorList>
    </citation>
    <scope>NUCLEOTIDE SEQUENCE [LARGE SCALE GENOMIC DNA]</scope>
    <source>
        <strain evidence="1 2">G1-23</strain>
    </source>
</reference>
<evidence type="ECO:0000313" key="2">
    <source>
        <dbReference type="Proteomes" id="UP001521137"/>
    </source>
</evidence>
<gene>
    <name evidence="1" type="ORF">L0668_02920</name>
</gene>
<proteinExistence type="predicted"/>
<comment type="caution">
    <text evidence="1">The sequence shown here is derived from an EMBL/GenBank/DDBJ whole genome shotgun (WGS) entry which is preliminary data.</text>
</comment>
<protein>
    <submittedName>
        <fullName evidence="1">Gluconate 2-dehydrogenase subunit 3 family protein</fullName>
    </submittedName>
</protein>
<name>A0ABS9D349_9ALTE</name>
<dbReference type="Proteomes" id="UP001521137">
    <property type="component" value="Unassembled WGS sequence"/>
</dbReference>
<evidence type="ECO:0000313" key="1">
    <source>
        <dbReference type="EMBL" id="MCF2947044.1"/>
    </source>
</evidence>
<accession>A0ABS9D349</accession>